<proteinExistence type="predicted"/>
<dbReference type="GeneID" id="54573745"/>
<dbReference type="AlphaFoldDB" id="A0A6A6HSS9"/>
<sequence length="219" mass="24013">MLQTSKQSNPIRTSLYPVPTSTSRYPPTTPRRTCPSTSTPTSTVPSYQAPHLPYNSPTSTLLIHIILRPQRVLPHQRAISSRQEDPGPHRASASSQDKRPASLRALRWRSRWASGRRRGGRSRRGGCGLPTRGRGWVLGRGRRSGGCIWSGGWGWHGWWWGSQGVLGIGVGVGVGKLRGGWACGICREEGGAFVCGRRSERVCVGLGQRSGRWVVGGRW</sequence>
<evidence type="ECO:0000313" key="2">
    <source>
        <dbReference type="EMBL" id="KAF2241244.1"/>
    </source>
</evidence>
<dbReference type="EMBL" id="ML987213">
    <property type="protein sequence ID" value="KAF2241244.1"/>
    <property type="molecule type" value="Genomic_DNA"/>
</dbReference>
<feature type="compositionally biased region" description="Polar residues" evidence="1">
    <location>
        <begin position="1"/>
        <end position="12"/>
    </location>
</feature>
<organism evidence="2 3">
    <name type="scientific">Trematosphaeria pertusa</name>
    <dbReference type="NCBI Taxonomy" id="390896"/>
    <lineage>
        <taxon>Eukaryota</taxon>
        <taxon>Fungi</taxon>
        <taxon>Dikarya</taxon>
        <taxon>Ascomycota</taxon>
        <taxon>Pezizomycotina</taxon>
        <taxon>Dothideomycetes</taxon>
        <taxon>Pleosporomycetidae</taxon>
        <taxon>Pleosporales</taxon>
        <taxon>Massarineae</taxon>
        <taxon>Trematosphaeriaceae</taxon>
        <taxon>Trematosphaeria</taxon>
    </lineage>
</organism>
<reference evidence="2" key="1">
    <citation type="journal article" date="2020" name="Stud. Mycol.">
        <title>101 Dothideomycetes genomes: a test case for predicting lifestyles and emergence of pathogens.</title>
        <authorList>
            <person name="Haridas S."/>
            <person name="Albert R."/>
            <person name="Binder M."/>
            <person name="Bloem J."/>
            <person name="Labutti K."/>
            <person name="Salamov A."/>
            <person name="Andreopoulos B."/>
            <person name="Baker S."/>
            <person name="Barry K."/>
            <person name="Bills G."/>
            <person name="Bluhm B."/>
            <person name="Cannon C."/>
            <person name="Castanera R."/>
            <person name="Culley D."/>
            <person name="Daum C."/>
            <person name="Ezra D."/>
            <person name="Gonzalez J."/>
            <person name="Henrissat B."/>
            <person name="Kuo A."/>
            <person name="Liang C."/>
            <person name="Lipzen A."/>
            <person name="Lutzoni F."/>
            <person name="Magnuson J."/>
            <person name="Mondo S."/>
            <person name="Nolan M."/>
            <person name="Ohm R."/>
            <person name="Pangilinan J."/>
            <person name="Park H.-J."/>
            <person name="Ramirez L."/>
            <person name="Alfaro M."/>
            <person name="Sun H."/>
            <person name="Tritt A."/>
            <person name="Yoshinaga Y."/>
            <person name="Zwiers L.-H."/>
            <person name="Turgeon B."/>
            <person name="Goodwin S."/>
            <person name="Spatafora J."/>
            <person name="Crous P."/>
            <person name="Grigoriev I."/>
        </authorList>
    </citation>
    <scope>NUCLEOTIDE SEQUENCE</scope>
    <source>
        <strain evidence="2">CBS 122368</strain>
    </source>
</reference>
<gene>
    <name evidence="2" type="ORF">BU26DRAFT_183750</name>
</gene>
<dbReference type="RefSeq" id="XP_033676248.1">
    <property type="nucleotide sequence ID" value="XM_033820415.1"/>
</dbReference>
<keyword evidence="3" id="KW-1185">Reference proteome</keyword>
<feature type="compositionally biased region" description="Low complexity" evidence="1">
    <location>
        <begin position="16"/>
        <end position="47"/>
    </location>
</feature>
<feature type="region of interest" description="Disordered" evidence="1">
    <location>
        <begin position="1"/>
        <end position="52"/>
    </location>
</feature>
<evidence type="ECO:0000256" key="1">
    <source>
        <dbReference type="SAM" id="MobiDB-lite"/>
    </source>
</evidence>
<name>A0A6A6HSS9_9PLEO</name>
<accession>A0A6A6HSS9</accession>
<dbReference type="Proteomes" id="UP000800094">
    <property type="component" value="Unassembled WGS sequence"/>
</dbReference>
<protein>
    <submittedName>
        <fullName evidence="2">Uncharacterized protein</fullName>
    </submittedName>
</protein>
<evidence type="ECO:0000313" key="3">
    <source>
        <dbReference type="Proteomes" id="UP000800094"/>
    </source>
</evidence>
<feature type="region of interest" description="Disordered" evidence="1">
    <location>
        <begin position="77"/>
        <end position="102"/>
    </location>
</feature>